<keyword evidence="3" id="KW-1185">Reference proteome</keyword>
<sequence length="76" mass="8178">MYQFLIDCQQPAAFASVSPLSPQLRRARASVARSPCPSLNIVIALQEDQTPPLSSSSRDPLDALNSLVQQPHPPGP</sequence>
<dbReference type="Proteomes" id="UP001356427">
    <property type="component" value="Unassembled WGS sequence"/>
</dbReference>
<dbReference type="EMBL" id="JAGTTL010000009">
    <property type="protein sequence ID" value="KAK6318021.1"/>
    <property type="molecule type" value="Genomic_DNA"/>
</dbReference>
<name>A0AAN8QZF4_9TELE</name>
<dbReference type="AlphaFoldDB" id="A0AAN8QZF4"/>
<evidence type="ECO:0000256" key="1">
    <source>
        <dbReference type="SAM" id="MobiDB-lite"/>
    </source>
</evidence>
<organism evidence="2 3">
    <name type="scientific">Coregonus suidteri</name>
    <dbReference type="NCBI Taxonomy" id="861788"/>
    <lineage>
        <taxon>Eukaryota</taxon>
        <taxon>Metazoa</taxon>
        <taxon>Chordata</taxon>
        <taxon>Craniata</taxon>
        <taxon>Vertebrata</taxon>
        <taxon>Euteleostomi</taxon>
        <taxon>Actinopterygii</taxon>
        <taxon>Neopterygii</taxon>
        <taxon>Teleostei</taxon>
        <taxon>Protacanthopterygii</taxon>
        <taxon>Salmoniformes</taxon>
        <taxon>Salmonidae</taxon>
        <taxon>Coregoninae</taxon>
        <taxon>Coregonus</taxon>
    </lineage>
</organism>
<reference evidence="2 3" key="1">
    <citation type="submission" date="2021-04" db="EMBL/GenBank/DDBJ databases">
        <authorList>
            <person name="De Guttry C."/>
            <person name="Zahm M."/>
            <person name="Klopp C."/>
            <person name="Cabau C."/>
            <person name="Louis A."/>
            <person name="Berthelot C."/>
            <person name="Parey E."/>
            <person name="Roest Crollius H."/>
            <person name="Montfort J."/>
            <person name="Robinson-Rechavi M."/>
            <person name="Bucao C."/>
            <person name="Bouchez O."/>
            <person name="Gislard M."/>
            <person name="Lluch J."/>
            <person name="Milhes M."/>
            <person name="Lampietro C."/>
            <person name="Lopez Roques C."/>
            <person name="Donnadieu C."/>
            <person name="Braasch I."/>
            <person name="Desvignes T."/>
            <person name="Postlethwait J."/>
            <person name="Bobe J."/>
            <person name="Wedekind C."/>
            <person name="Guiguen Y."/>
        </authorList>
    </citation>
    <scope>NUCLEOTIDE SEQUENCE [LARGE SCALE GENOMIC DNA]</scope>
    <source>
        <strain evidence="2">Cs_M1</strain>
        <tissue evidence="2">Blood</tissue>
    </source>
</reference>
<evidence type="ECO:0000313" key="3">
    <source>
        <dbReference type="Proteomes" id="UP001356427"/>
    </source>
</evidence>
<accession>A0AAN8QZF4</accession>
<proteinExistence type="predicted"/>
<gene>
    <name evidence="2" type="ORF">J4Q44_G00113120</name>
</gene>
<comment type="caution">
    <text evidence="2">The sequence shown here is derived from an EMBL/GenBank/DDBJ whole genome shotgun (WGS) entry which is preliminary data.</text>
</comment>
<feature type="region of interest" description="Disordered" evidence="1">
    <location>
        <begin position="47"/>
        <end position="76"/>
    </location>
</feature>
<evidence type="ECO:0000313" key="2">
    <source>
        <dbReference type="EMBL" id="KAK6318021.1"/>
    </source>
</evidence>
<protein>
    <submittedName>
        <fullName evidence="2">Uncharacterized protein</fullName>
    </submittedName>
</protein>